<dbReference type="OrthoDB" id="9796287at2"/>
<protein>
    <submittedName>
        <fullName evidence="1">Folate-binding protein</fullName>
    </submittedName>
</protein>
<keyword evidence="2" id="KW-1185">Reference proteome</keyword>
<organism evidence="1 2">
    <name type="scientific">Inhella crocodyli</name>
    <dbReference type="NCBI Taxonomy" id="2499851"/>
    <lineage>
        <taxon>Bacteria</taxon>
        <taxon>Pseudomonadati</taxon>
        <taxon>Pseudomonadota</taxon>
        <taxon>Betaproteobacteria</taxon>
        <taxon>Burkholderiales</taxon>
        <taxon>Sphaerotilaceae</taxon>
        <taxon>Inhella</taxon>
    </lineage>
</organism>
<dbReference type="Gene3D" id="2.40.30.160">
    <property type="match status" value="1"/>
</dbReference>
<name>A0A3S2UHH8_9BURK</name>
<dbReference type="GO" id="GO:0016226">
    <property type="term" value="P:iron-sulfur cluster assembly"/>
    <property type="evidence" value="ECO:0007669"/>
    <property type="project" value="TreeGrafter"/>
</dbReference>
<dbReference type="EMBL" id="SACM01000001">
    <property type="protein sequence ID" value="RVT87844.1"/>
    <property type="molecule type" value="Genomic_DNA"/>
</dbReference>
<dbReference type="InterPro" id="IPR045179">
    <property type="entry name" value="YgfZ/GcvT"/>
</dbReference>
<evidence type="ECO:0000313" key="2">
    <source>
        <dbReference type="Proteomes" id="UP000288587"/>
    </source>
</evidence>
<dbReference type="PANTHER" id="PTHR22602:SF0">
    <property type="entry name" value="TRANSFERASE CAF17, MITOCHONDRIAL-RELATED"/>
    <property type="match status" value="1"/>
</dbReference>
<dbReference type="PANTHER" id="PTHR22602">
    <property type="entry name" value="TRANSFERASE CAF17, MITOCHONDRIAL-RELATED"/>
    <property type="match status" value="1"/>
</dbReference>
<dbReference type="SUPFAM" id="SSF103025">
    <property type="entry name" value="Folate-binding domain"/>
    <property type="match status" value="1"/>
</dbReference>
<sequence>MTTSLPHGACRLDDWGLIRAEGPDAASFLHSQLTQSVTDLPTDQARLGGYCSAKGRLMANFALVRESAEGIALILPRDVLPALLKRLSMFVLRAKVKLRDASDETPVWGVIGAAVPALPAWGVQSGWIRLPDAEGHARAWHLGDPALEGAESLPRDAWDWAEVHAGLAWVRAATAEHFVPQMLNWELVGGVNFKKGCYPGQEVVARSQYRGTVKRRTQLLTGGRAAPGSELVASSDPASGVGEVVASAQWNGQAAVLAEVQLSAWEGSDVLLLAGGTPLTRATLPYAVKAPE</sequence>
<dbReference type="RefSeq" id="WP_127680427.1">
    <property type="nucleotide sequence ID" value="NZ_SACM01000001.1"/>
</dbReference>
<gene>
    <name evidence="1" type="ORF">EOD73_02145</name>
</gene>
<proteinExistence type="predicted"/>
<dbReference type="Gene3D" id="3.30.70.1400">
    <property type="entry name" value="Aminomethyltransferase beta-barrel domains"/>
    <property type="match status" value="1"/>
</dbReference>
<comment type="caution">
    <text evidence="1">The sequence shown here is derived from an EMBL/GenBank/DDBJ whole genome shotgun (WGS) entry which is preliminary data.</text>
</comment>
<evidence type="ECO:0000313" key="1">
    <source>
        <dbReference type="EMBL" id="RVT87844.1"/>
    </source>
</evidence>
<dbReference type="InterPro" id="IPR017703">
    <property type="entry name" value="YgfZ/GCV_T_CS"/>
</dbReference>
<dbReference type="AlphaFoldDB" id="A0A3S2UHH8"/>
<dbReference type="Proteomes" id="UP000288587">
    <property type="component" value="Unassembled WGS sequence"/>
</dbReference>
<dbReference type="NCBIfam" id="TIGR03317">
    <property type="entry name" value="ygfZ_signature"/>
    <property type="match status" value="1"/>
</dbReference>
<accession>A0A3S2UHH8</accession>
<reference evidence="1 2" key="1">
    <citation type="submission" date="2019-01" db="EMBL/GenBank/DDBJ databases">
        <authorList>
            <person name="Chen W.-M."/>
        </authorList>
    </citation>
    <scope>NUCLEOTIDE SEQUENCE [LARGE SCALE GENOMIC DNA]</scope>
    <source>
        <strain evidence="1 2">CCP-18</strain>
    </source>
</reference>